<organism evidence="2 3">
    <name type="scientific">Echinococcus granulosus</name>
    <name type="common">Hydatid tapeworm</name>
    <dbReference type="NCBI Taxonomy" id="6210"/>
    <lineage>
        <taxon>Eukaryota</taxon>
        <taxon>Metazoa</taxon>
        <taxon>Spiralia</taxon>
        <taxon>Lophotrochozoa</taxon>
        <taxon>Platyhelminthes</taxon>
        <taxon>Cestoda</taxon>
        <taxon>Eucestoda</taxon>
        <taxon>Cyclophyllidea</taxon>
        <taxon>Taeniidae</taxon>
        <taxon>Echinococcus</taxon>
        <taxon>Echinococcus granulosus group</taxon>
    </lineage>
</organism>
<evidence type="ECO:0000313" key="3">
    <source>
        <dbReference type="Proteomes" id="UP000019149"/>
    </source>
</evidence>
<proteinExistence type="predicted"/>
<feature type="compositionally biased region" description="Basic and acidic residues" evidence="1">
    <location>
        <begin position="1"/>
        <end position="20"/>
    </location>
</feature>
<dbReference type="AlphaFoldDB" id="W6UQL9"/>
<feature type="region of interest" description="Disordered" evidence="1">
    <location>
        <begin position="1"/>
        <end position="25"/>
    </location>
</feature>
<dbReference type="RefSeq" id="XP_024346915.1">
    <property type="nucleotide sequence ID" value="XM_024498681.1"/>
</dbReference>
<name>W6UQL9_ECHGR</name>
<dbReference type="CTD" id="36345147"/>
<dbReference type="Proteomes" id="UP000019149">
    <property type="component" value="Unassembled WGS sequence"/>
</dbReference>
<keyword evidence="3" id="KW-1185">Reference proteome</keyword>
<dbReference type="EMBL" id="APAU02000147">
    <property type="protein sequence ID" value="EUB55719.1"/>
    <property type="molecule type" value="Genomic_DNA"/>
</dbReference>
<evidence type="ECO:0000256" key="1">
    <source>
        <dbReference type="SAM" id="MobiDB-lite"/>
    </source>
</evidence>
<sequence>MPKVEEGGLTEGKDKDRGEDAGGCEHLSVTSASQLERIIPHVDLRPIHSGGITGRF</sequence>
<protein>
    <submittedName>
        <fullName evidence="2">Uncharacterized protein</fullName>
    </submittedName>
</protein>
<dbReference type="KEGG" id="egl:EGR_09432"/>
<reference evidence="2 3" key="1">
    <citation type="journal article" date="2013" name="Nat. Genet.">
        <title>The genome of the hydatid tapeworm Echinococcus granulosus.</title>
        <authorList>
            <person name="Zheng H."/>
            <person name="Zhang W."/>
            <person name="Zhang L."/>
            <person name="Zhang Z."/>
            <person name="Li J."/>
            <person name="Lu G."/>
            <person name="Zhu Y."/>
            <person name="Wang Y."/>
            <person name="Huang Y."/>
            <person name="Liu J."/>
            <person name="Kang H."/>
            <person name="Chen J."/>
            <person name="Wang L."/>
            <person name="Chen A."/>
            <person name="Yu S."/>
            <person name="Gao Z."/>
            <person name="Jin L."/>
            <person name="Gu W."/>
            <person name="Wang Z."/>
            <person name="Zhao L."/>
            <person name="Shi B."/>
            <person name="Wen H."/>
            <person name="Lin R."/>
            <person name="Jones M.K."/>
            <person name="Brejova B."/>
            <person name="Vinar T."/>
            <person name="Zhao G."/>
            <person name="McManus D.P."/>
            <person name="Chen Z."/>
            <person name="Zhou Y."/>
            <person name="Wang S."/>
        </authorList>
    </citation>
    <scope>NUCLEOTIDE SEQUENCE [LARGE SCALE GENOMIC DNA]</scope>
</reference>
<evidence type="ECO:0000313" key="2">
    <source>
        <dbReference type="EMBL" id="EUB55719.1"/>
    </source>
</evidence>
<gene>
    <name evidence="2" type="ORF">EGR_09432</name>
</gene>
<dbReference type="GeneID" id="36345147"/>
<comment type="caution">
    <text evidence="2">The sequence shown here is derived from an EMBL/GenBank/DDBJ whole genome shotgun (WGS) entry which is preliminary data.</text>
</comment>
<accession>W6UQL9</accession>